<organism evidence="2 4">
    <name type="scientific">Anaerotignum propionicum DSM 1682</name>
    <dbReference type="NCBI Taxonomy" id="991789"/>
    <lineage>
        <taxon>Bacteria</taxon>
        <taxon>Bacillati</taxon>
        <taxon>Bacillota</taxon>
        <taxon>Clostridia</taxon>
        <taxon>Lachnospirales</taxon>
        <taxon>Anaerotignaceae</taxon>
        <taxon>Anaerotignum</taxon>
    </lineage>
</organism>
<dbReference type="RefSeq" id="WP_066048028.1">
    <property type="nucleotide sequence ID" value="NZ_CP014223.1"/>
</dbReference>
<dbReference type="AlphaFoldDB" id="A0A0X8V967"/>
<reference evidence="2" key="3">
    <citation type="submission" date="2016-11" db="EMBL/GenBank/DDBJ databases">
        <authorList>
            <person name="Varghese N."/>
            <person name="Submissions S."/>
        </authorList>
    </citation>
    <scope>NUCLEOTIDE SEQUENCE</scope>
    <source>
        <strain evidence="2">DSM 1682</strain>
    </source>
</reference>
<reference evidence="1 3" key="1">
    <citation type="journal article" date="2016" name="Genome Announc.">
        <title>Complete Genome Sequence of the Amino Acid-Fermenting Clostridium propionicum X2 (DSM 1682).</title>
        <authorList>
            <person name="Poehlein A."/>
            <person name="Schlien K."/>
            <person name="Chowdhury N.P."/>
            <person name="Gottschalk G."/>
            <person name="Buckel W."/>
            <person name="Daniel R."/>
        </authorList>
    </citation>
    <scope>NUCLEOTIDE SEQUENCE [LARGE SCALE GENOMIC DNA]</scope>
    <source>
        <strain evidence="1 3">X2</strain>
    </source>
</reference>
<reference evidence="3" key="2">
    <citation type="submission" date="2016-01" db="EMBL/GenBank/DDBJ databases">
        <authorList>
            <person name="Poehlein A."/>
            <person name="Schlien K."/>
            <person name="Gottschalk G."/>
            <person name="Buckel W."/>
            <person name="Daniel R."/>
        </authorList>
    </citation>
    <scope>NUCLEOTIDE SEQUENCE [LARGE SCALE GENOMIC DNA]</scope>
    <source>
        <strain evidence="3">X2</strain>
    </source>
</reference>
<dbReference type="Proteomes" id="UP000184204">
    <property type="component" value="Unassembled WGS sequence"/>
</dbReference>
<accession>A0A0X8V967</accession>
<dbReference type="EMBL" id="FQUA01000002">
    <property type="protein sequence ID" value="SHE43463.1"/>
    <property type="molecule type" value="Genomic_DNA"/>
</dbReference>
<evidence type="ECO:0000313" key="1">
    <source>
        <dbReference type="EMBL" id="AMJ40387.1"/>
    </source>
</evidence>
<gene>
    <name evidence="1" type="ORF">CPRO_07860</name>
    <name evidence="2" type="ORF">SAMN02745151_00694</name>
</gene>
<sequence length="181" mass="19396">MEWENVVAGQKADPKQINKIGNQVAKYKGLRLAAQVIVPDGSVQPTIEIDKYTDGSPLHSELGGELLCYSGENANITTALGYLQINGITAPDYWGTVAQPAGAFSFGYWGNVSTEVFGSIRVLNKNVIVKVQSTARYELGGAMKMYGGGLTTPQTAVTAIKLFLSTGTFSAGTVVEWWERG</sequence>
<dbReference type="KEGG" id="cpro:CPRO_07860"/>
<dbReference type="EMBL" id="CP014223">
    <property type="protein sequence ID" value="AMJ40387.1"/>
    <property type="molecule type" value="Genomic_DNA"/>
</dbReference>
<dbReference type="Proteomes" id="UP000068026">
    <property type="component" value="Chromosome"/>
</dbReference>
<evidence type="ECO:0000313" key="3">
    <source>
        <dbReference type="Proteomes" id="UP000068026"/>
    </source>
</evidence>
<reference evidence="4" key="4">
    <citation type="submission" date="2016-11" db="EMBL/GenBank/DDBJ databases">
        <authorList>
            <person name="Jaros S."/>
            <person name="Januszkiewicz K."/>
            <person name="Wedrychowicz H."/>
        </authorList>
    </citation>
    <scope>NUCLEOTIDE SEQUENCE [LARGE SCALE GENOMIC DNA]</scope>
    <source>
        <strain evidence="4">DSM 1682</strain>
    </source>
</reference>
<evidence type="ECO:0000313" key="2">
    <source>
        <dbReference type="EMBL" id="SHE43463.1"/>
    </source>
</evidence>
<name>A0A0X8V967_ANAPI</name>
<keyword evidence="3" id="KW-1185">Reference proteome</keyword>
<protein>
    <submittedName>
        <fullName evidence="2">Uncharacterized protein</fullName>
    </submittedName>
</protein>
<proteinExistence type="predicted"/>
<evidence type="ECO:0000313" key="4">
    <source>
        <dbReference type="Proteomes" id="UP000184204"/>
    </source>
</evidence>